<gene>
    <name evidence="2" type="ORF">L2A60_03510</name>
</gene>
<accession>A0ABS9DST2</accession>
<protein>
    <submittedName>
        <fullName evidence="2">Phasin family protein</fullName>
    </submittedName>
</protein>
<feature type="domain" description="Phasin" evidence="1">
    <location>
        <begin position="67"/>
        <end position="166"/>
    </location>
</feature>
<proteinExistence type="predicted"/>
<dbReference type="InterPro" id="IPR018968">
    <property type="entry name" value="Phasin"/>
</dbReference>
<dbReference type="EMBL" id="JAKGBZ010000004">
    <property type="protein sequence ID" value="MCF3945752.1"/>
    <property type="molecule type" value="Genomic_DNA"/>
</dbReference>
<sequence>MTVKTKSTETVQHAAAVAVQEGQDYMTTGFEKTLASVKEGMENAAKGFEAQQAKMKEGMAKAMKTTEELVAFGQGNVEAFVKAGQIFASGLQGLSRHIAASAQASVEETVATAKALSGVKSVKEAVDLQSSFARTMMEKAVAETGKLTDASLKLTEQTIAPITARVTLAVEKFGAAL</sequence>
<name>A0ABS9DST2_9PROT</name>
<dbReference type="InterPro" id="IPR010127">
    <property type="entry name" value="Phasin_subfam-1"/>
</dbReference>
<dbReference type="RefSeq" id="WP_235702992.1">
    <property type="nucleotide sequence ID" value="NZ_JAKGBZ010000004.1"/>
</dbReference>
<evidence type="ECO:0000259" key="1">
    <source>
        <dbReference type="Pfam" id="PF09361"/>
    </source>
</evidence>
<dbReference type="Pfam" id="PF09361">
    <property type="entry name" value="Phasin_2"/>
    <property type="match status" value="1"/>
</dbReference>
<organism evidence="2 3">
    <name type="scientific">Acidiphilium iwatense</name>
    <dbReference type="NCBI Taxonomy" id="768198"/>
    <lineage>
        <taxon>Bacteria</taxon>
        <taxon>Pseudomonadati</taxon>
        <taxon>Pseudomonadota</taxon>
        <taxon>Alphaproteobacteria</taxon>
        <taxon>Acetobacterales</taxon>
        <taxon>Acidocellaceae</taxon>
        <taxon>Acidiphilium</taxon>
    </lineage>
</organism>
<comment type="caution">
    <text evidence="2">The sequence shown here is derived from an EMBL/GenBank/DDBJ whole genome shotgun (WGS) entry which is preliminary data.</text>
</comment>
<reference evidence="2 3" key="1">
    <citation type="submission" date="2022-01" db="EMBL/GenBank/DDBJ databases">
        <authorList>
            <person name="Won M."/>
            <person name="Kim S.-J."/>
            <person name="Kwon S.-W."/>
        </authorList>
    </citation>
    <scope>NUCLEOTIDE SEQUENCE [LARGE SCALE GENOMIC DNA]</scope>
    <source>
        <strain evidence="2 3">KCTC 23505</strain>
    </source>
</reference>
<keyword evidence="3" id="KW-1185">Reference proteome</keyword>
<evidence type="ECO:0000313" key="2">
    <source>
        <dbReference type="EMBL" id="MCF3945752.1"/>
    </source>
</evidence>
<dbReference type="NCBIfam" id="TIGR01841">
    <property type="entry name" value="phasin"/>
    <property type="match status" value="1"/>
</dbReference>
<evidence type="ECO:0000313" key="3">
    <source>
        <dbReference type="Proteomes" id="UP001521209"/>
    </source>
</evidence>
<dbReference type="Proteomes" id="UP001521209">
    <property type="component" value="Unassembled WGS sequence"/>
</dbReference>